<dbReference type="PANTHER" id="PTHR38031">
    <property type="entry name" value="SULFUR CARRIER PROTEIN SLR0821-RELATED"/>
    <property type="match status" value="1"/>
</dbReference>
<dbReference type="OrthoDB" id="9156098at2"/>
<comment type="caution">
    <text evidence="1">The sequence shown here is derived from an EMBL/GenBank/DDBJ whole genome shotgun (WGS) entry which is preliminary data.</text>
</comment>
<protein>
    <submittedName>
        <fullName evidence="1">Molybdopterin synthase sulfur carrier subunit</fullName>
    </submittedName>
</protein>
<dbReference type="InterPro" id="IPR052045">
    <property type="entry name" value="Sulfur_Carrier/Prot_Modifier"/>
</dbReference>
<dbReference type="PANTHER" id="PTHR38031:SF1">
    <property type="entry name" value="SULFUR CARRIER PROTEIN CYSO"/>
    <property type="match status" value="1"/>
</dbReference>
<keyword evidence="2" id="KW-1185">Reference proteome</keyword>
<dbReference type="SUPFAM" id="SSF54285">
    <property type="entry name" value="MoaD/ThiS"/>
    <property type="match status" value="1"/>
</dbReference>
<name>A0A316E3C6_9BACT</name>
<dbReference type="EMBL" id="QGGO01000016">
    <property type="protein sequence ID" value="PWK23869.1"/>
    <property type="molecule type" value="Genomic_DNA"/>
</dbReference>
<dbReference type="InterPro" id="IPR016155">
    <property type="entry name" value="Mopterin_synth/thiamin_S_b"/>
</dbReference>
<sequence length="94" mass="10668">MEKTHVKIKFPNQFGQYISYIDNLEFEGTKIDDFINTLDGIYGDIKERIFESDGRVRPYINLFLGSKNIESLEGIHTKINNGDTIALLLSRAGG</sequence>
<reference evidence="1 2" key="1">
    <citation type="submission" date="2018-05" db="EMBL/GenBank/DDBJ databases">
        <title>Genomic Encyclopedia of Archaeal and Bacterial Type Strains, Phase II (KMG-II): from individual species to whole genera.</title>
        <authorList>
            <person name="Goeker M."/>
        </authorList>
    </citation>
    <scope>NUCLEOTIDE SEQUENCE [LARGE SCALE GENOMIC DNA]</scope>
    <source>
        <strain evidence="1 2">DSM 22214</strain>
    </source>
</reference>
<dbReference type="AlphaFoldDB" id="A0A316E3C6"/>
<evidence type="ECO:0000313" key="1">
    <source>
        <dbReference type="EMBL" id="PWK23869.1"/>
    </source>
</evidence>
<gene>
    <name evidence="1" type="ORF">LV89_03076</name>
</gene>
<organism evidence="1 2">
    <name type="scientific">Arcicella aurantiaca</name>
    <dbReference type="NCBI Taxonomy" id="591202"/>
    <lineage>
        <taxon>Bacteria</taxon>
        <taxon>Pseudomonadati</taxon>
        <taxon>Bacteroidota</taxon>
        <taxon>Cytophagia</taxon>
        <taxon>Cytophagales</taxon>
        <taxon>Flectobacillaceae</taxon>
        <taxon>Arcicella</taxon>
    </lineage>
</organism>
<accession>A0A316E3C6</accession>
<proteinExistence type="predicted"/>
<dbReference type="InterPro" id="IPR012675">
    <property type="entry name" value="Beta-grasp_dom_sf"/>
</dbReference>
<dbReference type="RefSeq" id="WP_109743786.1">
    <property type="nucleotide sequence ID" value="NZ_QGGO01000016.1"/>
</dbReference>
<dbReference type="Proteomes" id="UP000245489">
    <property type="component" value="Unassembled WGS sequence"/>
</dbReference>
<evidence type="ECO:0000313" key="2">
    <source>
        <dbReference type="Proteomes" id="UP000245489"/>
    </source>
</evidence>
<dbReference type="Gene3D" id="3.10.20.30">
    <property type="match status" value="1"/>
</dbReference>